<dbReference type="GO" id="GO:0015990">
    <property type="term" value="P:electron transport coupled proton transport"/>
    <property type="evidence" value="ECO:0007669"/>
    <property type="project" value="TreeGrafter"/>
</dbReference>
<dbReference type="AlphaFoldDB" id="A0A0U1V6C9"/>
<evidence type="ECO:0000256" key="14">
    <source>
        <dbReference type="ARBA" id="ARBA00023136"/>
    </source>
</evidence>
<dbReference type="CTD" id="4540"/>
<feature type="transmembrane region" description="Helical" evidence="16">
    <location>
        <begin position="6"/>
        <end position="25"/>
    </location>
</feature>
<name>A0A0U1V6C9_SALBR</name>
<keyword evidence="11 16" id="KW-0520">NAD</keyword>
<dbReference type="InterPro" id="IPR018393">
    <property type="entry name" value="NADHpl_OxRdtase_5_subgr"/>
</dbReference>
<dbReference type="InterPro" id="IPR003945">
    <property type="entry name" value="NU5C-like"/>
</dbReference>
<dbReference type="InterPro" id="IPR010934">
    <property type="entry name" value="NADH_DH_su5_C"/>
</dbReference>
<evidence type="ECO:0000256" key="1">
    <source>
        <dbReference type="ARBA" id="ARBA00004448"/>
    </source>
</evidence>
<dbReference type="EC" id="7.1.1.2" evidence="2 16"/>
<organism evidence="20">
    <name type="scientific">Salminus brasiliensis</name>
    <name type="common">Dorado</name>
    <name type="synonym">Hydrocynus brasiliensis</name>
    <dbReference type="NCBI Taxonomy" id="930266"/>
    <lineage>
        <taxon>Eukaryota</taxon>
        <taxon>Metazoa</taxon>
        <taxon>Chordata</taxon>
        <taxon>Craniata</taxon>
        <taxon>Vertebrata</taxon>
        <taxon>Euteleostomi</taxon>
        <taxon>Actinopterygii</taxon>
        <taxon>Neopterygii</taxon>
        <taxon>Teleostei</taxon>
        <taxon>Ostariophysi</taxon>
        <taxon>Characiformes</taxon>
        <taxon>Characoidei</taxon>
        <taxon>Salmininae</taxon>
        <taxon>Salminus</taxon>
    </lineage>
</organism>
<evidence type="ECO:0000256" key="10">
    <source>
        <dbReference type="ARBA" id="ARBA00022989"/>
    </source>
</evidence>
<dbReference type="GO" id="GO:0008137">
    <property type="term" value="F:NADH dehydrogenase (ubiquinone) activity"/>
    <property type="evidence" value="ECO:0007669"/>
    <property type="project" value="UniProtKB-EC"/>
</dbReference>
<keyword evidence="4 16" id="KW-0813">Transport</keyword>
<reference evidence="20" key="1">
    <citation type="journal article" date="2014" name="Mitochondrial DNA">
        <title>Complete mitochondrial genome of Salminus brasiliensis (Characiformes, Characidae).</title>
        <authorList>
            <person name="Brandao-Dias P.F."/>
            <person name="Carmo A.O."/>
            <person name="Martins A.P."/>
            <person name="Pimenta R.J."/>
            <person name="Alves C.B."/>
            <person name="Kalapothakis E."/>
        </authorList>
    </citation>
    <scope>NUCLEOTIDE SEQUENCE</scope>
</reference>
<keyword evidence="9" id="KW-0249">Electron transport</keyword>
<keyword evidence="12 16" id="KW-0830">Ubiquinone</keyword>
<evidence type="ECO:0000256" key="13">
    <source>
        <dbReference type="ARBA" id="ARBA00023128"/>
    </source>
</evidence>
<evidence type="ECO:0000256" key="11">
    <source>
        <dbReference type="ARBA" id="ARBA00023027"/>
    </source>
</evidence>
<proteinExistence type="inferred from homology"/>
<feature type="domain" description="NADH:quinone oxidoreductase/Mrp antiporter transmembrane" evidence="17">
    <location>
        <begin position="133"/>
        <end position="419"/>
    </location>
</feature>
<evidence type="ECO:0000313" key="20">
    <source>
        <dbReference type="EMBL" id="AIN79175.1"/>
    </source>
</evidence>
<feature type="transmembrane region" description="Helical" evidence="16">
    <location>
        <begin position="37"/>
        <end position="55"/>
    </location>
</feature>
<evidence type="ECO:0000256" key="8">
    <source>
        <dbReference type="ARBA" id="ARBA00022967"/>
    </source>
</evidence>
<evidence type="ECO:0000256" key="15">
    <source>
        <dbReference type="ARBA" id="ARBA00049551"/>
    </source>
</evidence>
<gene>
    <name evidence="20" type="primary">ND5</name>
</gene>
<comment type="similarity">
    <text evidence="16">Belongs to the complex I subunit 5 family.</text>
</comment>
<evidence type="ECO:0000256" key="6">
    <source>
        <dbReference type="ARBA" id="ARBA00022692"/>
    </source>
</evidence>
<feature type="transmembrane region" description="Helical" evidence="16">
    <location>
        <begin position="75"/>
        <end position="100"/>
    </location>
</feature>
<dbReference type="GO" id="GO:0005743">
    <property type="term" value="C:mitochondrial inner membrane"/>
    <property type="evidence" value="ECO:0007669"/>
    <property type="project" value="UniProtKB-SubCell"/>
</dbReference>
<feature type="transmembrane region" description="Helical" evidence="16">
    <location>
        <begin position="273"/>
        <end position="294"/>
    </location>
</feature>
<keyword evidence="8" id="KW-1278">Translocase</keyword>
<feature type="transmembrane region" description="Helical" evidence="16">
    <location>
        <begin position="454"/>
        <end position="472"/>
    </location>
</feature>
<feature type="domain" description="NADH dehydrogenase subunit 5 C-terminal" evidence="19">
    <location>
        <begin position="422"/>
        <end position="599"/>
    </location>
</feature>
<evidence type="ECO:0000259" key="17">
    <source>
        <dbReference type="Pfam" id="PF00361"/>
    </source>
</evidence>
<evidence type="ECO:0000256" key="9">
    <source>
        <dbReference type="ARBA" id="ARBA00022982"/>
    </source>
</evidence>
<geneLocation type="mitochondrion" evidence="20"/>
<comment type="subcellular location">
    <subcellularLocation>
        <location evidence="1">Mitochondrion inner membrane</location>
        <topology evidence="1">Multi-pass membrane protein</topology>
    </subcellularLocation>
</comment>
<feature type="transmembrane region" description="Helical" evidence="16">
    <location>
        <begin position="241"/>
        <end position="261"/>
    </location>
</feature>
<evidence type="ECO:0000256" key="16">
    <source>
        <dbReference type="RuleBase" id="RU003404"/>
    </source>
</evidence>
<dbReference type="InterPro" id="IPR001516">
    <property type="entry name" value="Proton_antipo_N"/>
</dbReference>
<sequence length="620" mass="69533">MSPFPYMFAMIIILLMIPLVKSLVIKDHNEMLHSAKTAVKYAFFLSVTLALLTWFHDTKFTLDLMPWLITETLQIPITLNLDQAALLFMPTAFYVTWWILDYSQWYMQEDPALPKFIKHLLLFLIAMIVLVTADNMLQLFIGWEGVGIMSFLLIGWWRGRQEANMASMQAVLYNRVGDVGLLLAMIWFLSYLNTWDITTLSCLYEYTDSELPLLGLIVAAMGKSAQFGLHPWLPSAMEGPTPVSALLHSSTMVVAGVFLLIRFSPLMMYQPDALTACLWVGALTTFFSAACAATQNDMKKIVAFSTASQLGLMMVAIGISAPQLALYHICYHAFFKSMLFMCVGVVSHALNGEQDIRKMGGLFNLLPITTSCLILGCFSLMGAPFLSAFYSKDFIIETMNASSLNSYALALTLIGTCMTAVYCCRLITLVLLAEPRYSPLPFMSVEDKINAKPLIQLALATIYMGSILARLAPIHSSPYLTFPLFTKFSIIIITLLGMVISLTMMDVAKNQPQNPSTRKPVNYTNMEAYYRATVHRPASTLKLVFGELLGSLSIDNAWLQRFGLAGVHMVLTSFFKNTKRVYKATMVVVVLLILLFMFMYGTYCLLHFTNWPPTISPRYL</sequence>
<feature type="transmembrane region" description="Helical" evidence="16">
    <location>
        <begin position="362"/>
        <end position="387"/>
    </location>
</feature>
<keyword evidence="6 16" id="KW-0812">Transmembrane</keyword>
<evidence type="ECO:0000256" key="7">
    <source>
        <dbReference type="ARBA" id="ARBA00022792"/>
    </source>
</evidence>
<reference evidence="20" key="2">
    <citation type="submission" date="2014-07" db="EMBL/GenBank/DDBJ databases">
        <authorList>
            <person name="Lopez L."/>
        </authorList>
    </citation>
    <scope>NUCLEOTIDE SEQUENCE</scope>
</reference>
<feature type="transmembrane region" description="Helical" evidence="16">
    <location>
        <begin position="139"/>
        <end position="159"/>
    </location>
</feature>
<evidence type="ECO:0000256" key="4">
    <source>
        <dbReference type="ARBA" id="ARBA00022448"/>
    </source>
</evidence>
<protein>
    <recommendedName>
        <fullName evidence="3 16">NADH-ubiquinone oxidoreductase chain 5</fullName>
        <ecNumber evidence="2 16">7.1.1.2</ecNumber>
    </recommendedName>
</protein>
<dbReference type="PANTHER" id="PTHR42829">
    <property type="entry name" value="NADH-UBIQUINONE OXIDOREDUCTASE CHAIN 5"/>
    <property type="match status" value="1"/>
</dbReference>
<feature type="transmembrane region" description="Helical" evidence="16">
    <location>
        <begin position="584"/>
        <end position="608"/>
    </location>
</feature>
<keyword evidence="13 16" id="KW-0496">Mitochondrion</keyword>
<feature type="transmembrane region" description="Helical" evidence="16">
    <location>
        <begin position="112"/>
        <end position="133"/>
    </location>
</feature>
<dbReference type="NCBIfam" id="TIGR01974">
    <property type="entry name" value="NDH_I_L"/>
    <property type="match status" value="1"/>
</dbReference>
<dbReference type="Pfam" id="PF06455">
    <property type="entry name" value="NADH5_C"/>
    <property type="match status" value="1"/>
</dbReference>
<evidence type="ECO:0000259" key="19">
    <source>
        <dbReference type="Pfam" id="PF06455"/>
    </source>
</evidence>
<dbReference type="EMBL" id="KM245047">
    <property type="protein sequence ID" value="AIN79175.1"/>
    <property type="molecule type" value="Genomic_DNA"/>
</dbReference>
<dbReference type="GO" id="GO:0003954">
    <property type="term" value="F:NADH dehydrogenase activity"/>
    <property type="evidence" value="ECO:0007669"/>
    <property type="project" value="TreeGrafter"/>
</dbReference>
<evidence type="ECO:0000256" key="2">
    <source>
        <dbReference type="ARBA" id="ARBA00012944"/>
    </source>
</evidence>
<comment type="function">
    <text evidence="16">Core subunit of the mitochondrial membrane respiratory chain NADH dehydrogenase (Complex I) which catalyzes electron transfer from NADH through the respiratory chain, using ubiquinone as an electron acceptor. Essential for the catalytic activity and assembly of complex I.</text>
</comment>
<dbReference type="PANTHER" id="PTHR42829:SF2">
    <property type="entry name" value="NADH-UBIQUINONE OXIDOREDUCTASE CHAIN 5"/>
    <property type="match status" value="1"/>
</dbReference>
<feature type="domain" description="NADH-Ubiquinone oxidoreductase (complex I) chain 5 N-terminal" evidence="18">
    <location>
        <begin position="67"/>
        <end position="116"/>
    </location>
</feature>
<evidence type="ECO:0000256" key="5">
    <source>
        <dbReference type="ARBA" id="ARBA00022660"/>
    </source>
</evidence>
<evidence type="ECO:0000256" key="3">
    <source>
        <dbReference type="ARBA" id="ARBA00021096"/>
    </source>
</evidence>
<dbReference type="Pfam" id="PF00662">
    <property type="entry name" value="Proton_antipo_N"/>
    <property type="match status" value="1"/>
</dbReference>
<feature type="transmembrane region" description="Helical" evidence="16">
    <location>
        <begin position="171"/>
        <end position="191"/>
    </location>
</feature>
<keyword evidence="14 16" id="KW-0472">Membrane</keyword>
<dbReference type="GeneID" id="20466650"/>
<feature type="transmembrane region" description="Helical" evidence="16">
    <location>
        <begin position="484"/>
        <end position="508"/>
    </location>
</feature>
<dbReference type="RefSeq" id="YP_009059646.1">
    <property type="nucleotide sequence ID" value="NC_024941.1"/>
</dbReference>
<dbReference type="InterPro" id="IPR001750">
    <property type="entry name" value="ND/Mrp_TM"/>
</dbReference>
<evidence type="ECO:0000259" key="18">
    <source>
        <dbReference type="Pfam" id="PF00662"/>
    </source>
</evidence>
<comment type="catalytic activity">
    <reaction evidence="15 16">
        <text>a ubiquinone + NADH + 5 H(+)(in) = a ubiquinol + NAD(+) + 4 H(+)(out)</text>
        <dbReference type="Rhea" id="RHEA:29091"/>
        <dbReference type="Rhea" id="RHEA-COMP:9565"/>
        <dbReference type="Rhea" id="RHEA-COMP:9566"/>
        <dbReference type="ChEBI" id="CHEBI:15378"/>
        <dbReference type="ChEBI" id="CHEBI:16389"/>
        <dbReference type="ChEBI" id="CHEBI:17976"/>
        <dbReference type="ChEBI" id="CHEBI:57540"/>
        <dbReference type="ChEBI" id="CHEBI:57945"/>
        <dbReference type="EC" id="7.1.1.2"/>
    </reaction>
</comment>
<keyword evidence="10 16" id="KW-1133">Transmembrane helix</keyword>
<keyword evidence="5" id="KW-0679">Respiratory chain</keyword>
<evidence type="ECO:0000256" key="12">
    <source>
        <dbReference type="ARBA" id="ARBA00023075"/>
    </source>
</evidence>
<dbReference type="GO" id="GO:0042773">
    <property type="term" value="P:ATP synthesis coupled electron transport"/>
    <property type="evidence" value="ECO:0007669"/>
    <property type="project" value="InterPro"/>
</dbReference>
<dbReference type="PRINTS" id="PR01434">
    <property type="entry name" value="NADHDHGNASE5"/>
</dbReference>
<accession>A0A0U1V6C9</accession>
<keyword evidence="7" id="KW-0999">Mitochondrion inner membrane</keyword>
<dbReference type="Pfam" id="PF00361">
    <property type="entry name" value="Proton_antipo_M"/>
    <property type="match status" value="1"/>
</dbReference>
<feature type="transmembrane region" description="Helical" evidence="16">
    <location>
        <begin position="407"/>
        <end position="433"/>
    </location>
</feature>